<dbReference type="InterPro" id="IPR016166">
    <property type="entry name" value="FAD-bd_PCMH"/>
</dbReference>
<comment type="similarity">
    <text evidence="16">Belongs to the MurB family.</text>
</comment>
<dbReference type="HAMAP" id="MF_00037">
    <property type="entry name" value="MurB"/>
    <property type="match status" value="1"/>
</dbReference>
<feature type="active site" evidence="16">
    <location>
        <position position="306"/>
    </location>
</feature>
<feature type="active site" evidence="16">
    <location>
        <position position="186"/>
    </location>
</feature>
<dbReference type="Gene3D" id="3.30.465.10">
    <property type="match status" value="1"/>
</dbReference>
<dbReference type="AlphaFoldDB" id="A0A0R1TYT1"/>
<evidence type="ECO:0000256" key="1">
    <source>
        <dbReference type="ARBA" id="ARBA00001974"/>
    </source>
</evidence>
<name>A0A0R1TYT1_9LACO</name>
<comment type="pathway">
    <text evidence="4 16">Cell wall biogenesis; peptidoglycan biosynthesis.</text>
</comment>
<dbReference type="InterPro" id="IPR036635">
    <property type="entry name" value="MurB_C_sf"/>
</dbReference>
<evidence type="ECO:0000256" key="8">
    <source>
        <dbReference type="ARBA" id="ARBA00022827"/>
    </source>
</evidence>
<keyword evidence="14 16" id="KW-0961">Cell wall biogenesis/degradation</keyword>
<evidence type="ECO:0000259" key="17">
    <source>
        <dbReference type="PROSITE" id="PS51387"/>
    </source>
</evidence>
<dbReference type="STRING" id="1423783.FC50_GL000872"/>
<evidence type="ECO:0000256" key="16">
    <source>
        <dbReference type="HAMAP-Rule" id="MF_00037"/>
    </source>
</evidence>
<keyword evidence="5 16" id="KW-0963">Cytoplasm</keyword>
<keyword evidence="19" id="KW-1185">Reference proteome</keyword>
<dbReference type="SUPFAM" id="SSF56176">
    <property type="entry name" value="FAD-binding/transporter-associated domain-like"/>
    <property type="match status" value="1"/>
</dbReference>
<dbReference type="Gene3D" id="3.30.43.10">
    <property type="entry name" value="Uridine Diphospho-n-acetylenolpyruvylglucosamine Reductase, domain 2"/>
    <property type="match status" value="1"/>
</dbReference>
<evidence type="ECO:0000256" key="3">
    <source>
        <dbReference type="ARBA" id="ARBA00004496"/>
    </source>
</evidence>
<dbReference type="InterPro" id="IPR011601">
    <property type="entry name" value="MurB_C"/>
</dbReference>
<keyword evidence="10 16" id="KW-0133">Cell shape</keyword>
<evidence type="ECO:0000256" key="9">
    <source>
        <dbReference type="ARBA" id="ARBA00022857"/>
    </source>
</evidence>
<evidence type="ECO:0000256" key="13">
    <source>
        <dbReference type="ARBA" id="ARBA00023306"/>
    </source>
</evidence>
<dbReference type="GO" id="GO:0005829">
    <property type="term" value="C:cytosol"/>
    <property type="evidence" value="ECO:0007669"/>
    <property type="project" value="TreeGrafter"/>
</dbReference>
<evidence type="ECO:0000256" key="12">
    <source>
        <dbReference type="ARBA" id="ARBA00023002"/>
    </source>
</evidence>
<comment type="catalytic activity">
    <reaction evidence="15 16">
        <text>UDP-N-acetyl-alpha-D-muramate + NADP(+) = UDP-N-acetyl-3-O-(1-carboxyvinyl)-alpha-D-glucosamine + NADPH + H(+)</text>
        <dbReference type="Rhea" id="RHEA:12248"/>
        <dbReference type="ChEBI" id="CHEBI:15378"/>
        <dbReference type="ChEBI" id="CHEBI:57783"/>
        <dbReference type="ChEBI" id="CHEBI:58349"/>
        <dbReference type="ChEBI" id="CHEBI:68483"/>
        <dbReference type="ChEBI" id="CHEBI:70757"/>
        <dbReference type="EC" id="1.3.1.98"/>
    </reaction>
</comment>
<keyword evidence="11 16" id="KW-0573">Peptidoglycan synthesis</keyword>
<dbReference type="Pfam" id="PF02873">
    <property type="entry name" value="MurB_C"/>
    <property type="match status" value="1"/>
</dbReference>
<keyword evidence="6 16" id="KW-0132">Cell division</keyword>
<dbReference type="Gene3D" id="3.90.78.10">
    <property type="entry name" value="UDP-N-acetylenolpyruvoylglucosamine reductase, C-terminal domain"/>
    <property type="match status" value="1"/>
</dbReference>
<dbReference type="GO" id="GO:0071555">
    <property type="term" value="P:cell wall organization"/>
    <property type="evidence" value="ECO:0007669"/>
    <property type="project" value="UniProtKB-KW"/>
</dbReference>
<dbReference type="Pfam" id="PF01565">
    <property type="entry name" value="FAD_binding_4"/>
    <property type="match status" value="1"/>
</dbReference>
<dbReference type="GO" id="GO:0009252">
    <property type="term" value="P:peptidoglycan biosynthetic process"/>
    <property type="evidence" value="ECO:0007669"/>
    <property type="project" value="UniProtKB-UniRule"/>
</dbReference>
<dbReference type="SUPFAM" id="SSF56194">
    <property type="entry name" value="Uridine diphospho-N-Acetylenolpyruvylglucosamine reductase, MurB, C-terminal domain"/>
    <property type="match status" value="1"/>
</dbReference>
<dbReference type="PANTHER" id="PTHR21071">
    <property type="entry name" value="UDP-N-ACETYLENOLPYRUVOYLGLUCOSAMINE REDUCTASE"/>
    <property type="match status" value="1"/>
</dbReference>
<keyword evidence="12 16" id="KW-0560">Oxidoreductase</keyword>
<evidence type="ECO:0000313" key="19">
    <source>
        <dbReference type="Proteomes" id="UP000051922"/>
    </source>
</evidence>
<evidence type="ECO:0000256" key="10">
    <source>
        <dbReference type="ARBA" id="ARBA00022960"/>
    </source>
</evidence>
<keyword evidence="8 16" id="KW-0274">FAD</keyword>
<dbReference type="InterPro" id="IPR036318">
    <property type="entry name" value="FAD-bd_PCMH-like_sf"/>
</dbReference>
<dbReference type="PANTHER" id="PTHR21071:SF4">
    <property type="entry name" value="UDP-N-ACETYLENOLPYRUVOYLGLUCOSAMINE REDUCTASE"/>
    <property type="match status" value="1"/>
</dbReference>
<keyword evidence="13 16" id="KW-0131">Cell cycle</keyword>
<comment type="caution">
    <text evidence="18">The sequence shown here is derived from an EMBL/GenBank/DDBJ whole genome shotgun (WGS) entry which is preliminary data.</text>
</comment>
<dbReference type="PATRIC" id="fig|1423783.4.peg.900"/>
<evidence type="ECO:0000256" key="4">
    <source>
        <dbReference type="ARBA" id="ARBA00004752"/>
    </source>
</evidence>
<evidence type="ECO:0000256" key="6">
    <source>
        <dbReference type="ARBA" id="ARBA00022618"/>
    </source>
</evidence>
<dbReference type="EMBL" id="AZFJ01000045">
    <property type="protein sequence ID" value="KRL86353.1"/>
    <property type="molecule type" value="Genomic_DNA"/>
</dbReference>
<dbReference type="GO" id="GO:0008762">
    <property type="term" value="F:UDP-N-acetylmuramate dehydrogenase activity"/>
    <property type="evidence" value="ECO:0007669"/>
    <property type="project" value="UniProtKB-UniRule"/>
</dbReference>
<dbReference type="InterPro" id="IPR016167">
    <property type="entry name" value="FAD-bd_PCMH_sub1"/>
</dbReference>
<feature type="active site" description="Proton donor" evidence="16">
    <location>
        <position position="236"/>
    </location>
</feature>
<evidence type="ECO:0000256" key="11">
    <source>
        <dbReference type="ARBA" id="ARBA00022984"/>
    </source>
</evidence>
<dbReference type="GO" id="GO:0008360">
    <property type="term" value="P:regulation of cell shape"/>
    <property type="evidence" value="ECO:0007669"/>
    <property type="project" value="UniProtKB-KW"/>
</dbReference>
<dbReference type="Proteomes" id="UP000051922">
    <property type="component" value="Unassembled WGS sequence"/>
</dbReference>
<protein>
    <recommendedName>
        <fullName evidence="16">UDP-N-acetylenolpyruvoylglucosamine reductase</fullName>
        <ecNumber evidence="16">1.3.1.98</ecNumber>
    </recommendedName>
    <alternativeName>
        <fullName evidence="16">UDP-N-acetylmuramate dehydrogenase</fullName>
    </alternativeName>
</protein>
<dbReference type="InterPro" id="IPR003170">
    <property type="entry name" value="MurB"/>
</dbReference>
<evidence type="ECO:0000256" key="15">
    <source>
        <dbReference type="ARBA" id="ARBA00048914"/>
    </source>
</evidence>
<dbReference type="NCBIfam" id="NF010480">
    <property type="entry name" value="PRK13905.1"/>
    <property type="match status" value="1"/>
</dbReference>
<comment type="subcellular location">
    <subcellularLocation>
        <location evidence="3 16">Cytoplasm</location>
    </subcellularLocation>
</comment>
<dbReference type="NCBIfam" id="TIGR00179">
    <property type="entry name" value="murB"/>
    <property type="match status" value="1"/>
</dbReference>
<evidence type="ECO:0000256" key="14">
    <source>
        <dbReference type="ARBA" id="ARBA00023316"/>
    </source>
</evidence>
<comment type="function">
    <text evidence="2 16">Cell wall formation.</text>
</comment>
<organism evidence="18 19">
    <name type="scientific">Lacticaseibacillus pantheris DSM 15945 = JCM 12539 = NBRC 106106</name>
    <dbReference type="NCBI Taxonomy" id="1423783"/>
    <lineage>
        <taxon>Bacteria</taxon>
        <taxon>Bacillati</taxon>
        <taxon>Bacillota</taxon>
        <taxon>Bacilli</taxon>
        <taxon>Lactobacillales</taxon>
        <taxon>Lactobacillaceae</taxon>
        <taxon>Lacticaseibacillus</taxon>
    </lineage>
</organism>
<dbReference type="InterPro" id="IPR006094">
    <property type="entry name" value="Oxid_FAD_bind_N"/>
</dbReference>
<dbReference type="GO" id="GO:0051301">
    <property type="term" value="P:cell division"/>
    <property type="evidence" value="ECO:0007669"/>
    <property type="project" value="UniProtKB-KW"/>
</dbReference>
<dbReference type="PROSITE" id="PS51387">
    <property type="entry name" value="FAD_PCMH"/>
    <property type="match status" value="1"/>
</dbReference>
<dbReference type="EC" id="1.3.1.98" evidence="16"/>
<evidence type="ECO:0000256" key="2">
    <source>
        <dbReference type="ARBA" id="ARBA00003921"/>
    </source>
</evidence>
<dbReference type="GO" id="GO:0071949">
    <property type="term" value="F:FAD binding"/>
    <property type="evidence" value="ECO:0007669"/>
    <property type="project" value="InterPro"/>
</dbReference>
<gene>
    <name evidence="16" type="primary">murB</name>
    <name evidence="18" type="ORF">FC50_GL000872</name>
</gene>
<sequence length="326" mass="34670">MRKSVPTNKLETDVMMVSVATKTVAGLPVMVDEPLSNYTFTKTGGPADMLAFPETVEQVHALVDYAQIEKVPLTVIGNASNLIVRDGGIRGLTIILTAMHEIRVTATGVTASAGARIIDTADAAGAAGLSGLEFAAGIPGSVGGAVFMNAGAYGGEVSECLASVDVLTRDGEFKTYTAAQMDFSYRHSYIQGTGDIVLSATFDLRPGDATAIRAEMDELNARRAARQPLEYPSCGSVFKRPKGHFVGPMIQQAGLQGHVIGGAQVSRKHAGFIVNINHATATDYVDMIHFVQAHVDPMFHVDLQPEVRIIGEEPAHPEHHTGYDPE</sequence>
<evidence type="ECO:0000256" key="7">
    <source>
        <dbReference type="ARBA" id="ARBA00022630"/>
    </source>
</evidence>
<reference evidence="18 19" key="1">
    <citation type="journal article" date="2015" name="Genome Announc.">
        <title>Expanding the biotechnology potential of lactobacilli through comparative genomics of 213 strains and associated genera.</title>
        <authorList>
            <person name="Sun Z."/>
            <person name="Harris H.M."/>
            <person name="McCann A."/>
            <person name="Guo C."/>
            <person name="Argimon S."/>
            <person name="Zhang W."/>
            <person name="Yang X."/>
            <person name="Jeffery I.B."/>
            <person name="Cooney J.C."/>
            <person name="Kagawa T.F."/>
            <person name="Liu W."/>
            <person name="Song Y."/>
            <person name="Salvetti E."/>
            <person name="Wrobel A."/>
            <person name="Rasinkangas P."/>
            <person name="Parkhill J."/>
            <person name="Rea M.C."/>
            <person name="O'Sullivan O."/>
            <person name="Ritari J."/>
            <person name="Douillard F.P."/>
            <person name="Paul Ross R."/>
            <person name="Yang R."/>
            <person name="Briner A.E."/>
            <person name="Felis G.E."/>
            <person name="de Vos W.M."/>
            <person name="Barrangou R."/>
            <person name="Klaenhammer T.R."/>
            <person name="Caufield P.W."/>
            <person name="Cui Y."/>
            <person name="Zhang H."/>
            <person name="O'Toole P.W."/>
        </authorList>
    </citation>
    <scope>NUCLEOTIDE SEQUENCE [LARGE SCALE GENOMIC DNA]</scope>
    <source>
        <strain evidence="18 19">DSM 15945</strain>
    </source>
</reference>
<keyword evidence="9 16" id="KW-0521">NADP</keyword>
<evidence type="ECO:0000313" key="18">
    <source>
        <dbReference type="EMBL" id="KRL86353.1"/>
    </source>
</evidence>
<dbReference type="InterPro" id="IPR016169">
    <property type="entry name" value="FAD-bd_PCMH_sub2"/>
</dbReference>
<keyword evidence="7 16" id="KW-0285">Flavoprotein</keyword>
<accession>A0A0R1TYT1</accession>
<dbReference type="UniPathway" id="UPA00219"/>
<evidence type="ECO:0000256" key="5">
    <source>
        <dbReference type="ARBA" id="ARBA00022490"/>
    </source>
</evidence>
<proteinExistence type="inferred from homology"/>
<comment type="cofactor">
    <cofactor evidence="1 16">
        <name>FAD</name>
        <dbReference type="ChEBI" id="CHEBI:57692"/>
    </cofactor>
</comment>
<feature type="domain" description="FAD-binding PCMH-type" evidence="17">
    <location>
        <begin position="43"/>
        <end position="207"/>
    </location>
</feature>